<evidence type="ECO:0000313" key="7">
    <source>
        <dbReference type="Proteomes" id="UP000245086"/>
    </source>
</evidence>
<dbReference type="EMBL" id="BFBR01000001">
    <property type="protein sequence ID" value="GBF56736.1"/>
    <property type="molecule type" value="Genomic_DNA"/>
</dbReference>
<dbReference type="EC" id="2.4.1.289" evidence="6"/>
<evidence type="ECO:0000256" key="3">
    <source>
        <dbReference type="ARBA" id="ARBA00022679"/>
    </source>
</evidence>
<keyword evidence="4" id="KW-0472">Membrane</keyword>
<feature type="domain" description="Glycosyltransferase 2-like" evidence="5">
    <location>
        <begin position="7"/>
        <end position="125"/>
    </location>
</feature>
<sequence length="331" mass="36182">MPEPQVSILIVAYKSRAHLPRLFDCLDAQSFTGFETILIDNASPSGAEPEPATAARATQYVANSVNTGFAAANNQAARLARGMWLICLNPDAFPEPDWLAELFTATSRYPDITAFGSTQILDEDPSQLDGAGDVYHAAGIPFRGGYRKPRAIDLADGQTFSPCAAAAMWRADVFAALGGFEESFFCYCEDVDLGFRHRLSGGRVIQLAGAKVRHLGSASSGRLSDFAVYHGTRNRLWTFVRNMPGILFWIMLLPHLAATLLLWAHAMWRGAGAAYGRGLKDGLVGLGSVWQARRTVQATRRVRLADLARQFAWSPMALLKRAIVLRPITQP</sequence>
<comment type="caution">
    <text evidence="6">The sequence shown here is derived from an EMBL/GenBank/DDBJ whole genome shotgun (WGS) entry which is preliminary data.</text>
</comment>
<name>A0A2P2E6Q4_9PROT</name>
<keyword evidence="4" id="KW-1133">Transmembrane helix</keyword>
<comment type="similarity">
    <text evidence="1">Belongs to the glycosyltransferase 2 family.</text>
</comment>
<evidence type="ECO:0000259" key="5">
    <source>
        <dbReference type="Pfam" id="PF00535"/>
    </source>
</evidence>
<dbReference type="RefSeq" id="WP_192576113.1">
    <property type="nucleotide sequence ID" value="NZ_BFBR01000001.1"/>
</dbReference>
<protein>
    <submittedName>
        <fullName evidence="6">N-acetylglucosaminyl-diphospho-decaprenol L-rhamnosyltransferase</fullName>
        <ecNumber evidence="6">2.4.1.289</ecNumber>
    </submittedName>
</protein>
<dbReference type="Proteomes" id="UP000245086">
    <property type="component" value="Unassembled WGS sequence"/>
</dbReference>
<accession>A0A2P2E6Q4</accession>
<dbReference type="Gene3D" id="3.90.550.10">
    <property type="entry name" value="Spore Coat Polysaccharide Biosynthesis Protein SpsA, Chain A"/>
    <property type="match status" value="1"/>
</dbReference>
<evidence type="ECO:0000313" key="6">
    <source>
        <dbReference type="EMBL" id="GBF56736.1"/>
    </source>
</evidence>
<gene>
    <name evidence="6" type="primary">wbbL_1</name>
    <name evidence="6" type="ORF">PbB2_00393</name>
</gene>
<dbReference type="SUPFAM" id="SSF53448">
    <property type="entry name" value="Nucleotide-diphospho-sugar transferases"/>
    <property type="match status" value="1"/>
</dbReference>
<keyword evidence="2 6" id="KW-0328">Glycosyltransferase</keyword>
<keyword evidence="3 6" id="KW-0808">Transferase</keyword>
<evidence type="ECO:0000256" key="4">
    <source>
        <dbReference type="SAM" id="Phobius"/>
    </source>
</evidence>
<reference evidence="6 7" key="1">
    <citation type="journal article" date="2018" name="Genome Announc.">
        <title>Draft Genome Sequence of "Candidatus Phycosocius bacilliformis," an Alphaproteobacterial Ectosymbiont of the Hydrocarbon-Producing Green Alga Botryococcus braunii.</title>
        <authorList>
            <person name="Tanabe Y."/>
            <person name="Yamaguchi H."/>
            <person name="Watanabe M.M."/>
        </authorList>
    </citation>
    <scope>NUCLEOTIDE SEQUENCE [LARGE SCALE GENOMIC DNA]</scope>
    <source>
        <strain evidence="6 7">BOTRYCO-2</strain>
    </source>
</reference>
<dbReference type="CDD" id="cd04186">
    <property type="entry name" value="GT_2_like_c"/>
    <property type="match status" value="1"/>
</dbReference>
<dbReference type="Pfam" id="PF00535">
    <property type="entry name" value="Glycos_transf_2"/>
    <property type="match status" value="1"/>
</dbReference>
<dbReference type="GO" id="GO:0102096">
    <property type="term" value="F:decaprenyl-N-acetyl-alpha-D-glucosaminyl-pyrophosphate:dTDP-alpha-L-rhamnose rhamnosyltransferase activity"/>
    <property type="evidence" value="ECO:0007669"/>
    <property type="project" value="UniProtKB-EC"/>
</dbReference>
<dbReference type="InterPro" id="IPR029044">
    <property type="entry name" value="Nucleotide-diphossugar_trans"/>
</dbReference>
<dbReference type="AlphaFoldDB" id="A0A2P2E6Q4"/>
<keyword evidence="7" id="KW-1185">Reference proteome</keyword>
<evidence type="ECO:0000256" key="1">
    <source>
        <dbReference type="ARBA" id="ARBA00006739"/>
    </source>
</evidence>
<proteinExistence type="inferred from homology"/>
<organism evidence="6 7">
    <name type="scientific">Candidatus Phycosocius bacilliformis</name>
    <dbReference type="NCBI Taxonomy" id="1445552"/>
    <lineage>
        <taxon>Bacteria</taxon>
        <taxon>Pseudomonadati</taxon>
        <taxon>Pseudomonadota</taxon>
        <taxon>Alphaproteobacteria</taxon>
        <taxon>Caulobacterales</taxon>
        <taxon>Caulobacterales incertae sedis</taxon>
        <taxon>Candidatus Phycosocius</taxon>
    </lineage>
</organism>
<evidence type="ECO:0000256" key="2">
    <source>
        <dbReference type="ARBA" id="ARBA00022676"/>
    </source>
</evidence>
<dbReference type="InterPro" id="IPR001173">
    <property type="entry name" value="Glyco_trans_2-like"/>
</dbReference>
<dbReference type="PANTHER" id="PTHR43179">
    <property type="entry name" value="RHAMNOSYLTRANSFERASE WBBL"/>
    <property type="match status" value="1"/>
</dbReference>
<feature type="transmembrane region" description="Helical" evidence="4">
    <location>
        <begin position="246"/>
        <end position="268"/>
    </location>
</feature>
<dbReference type="PANTHER" id="PTHR43179:SF12">
    <property type="entry name" value="GALACTOFURANOSYLTRANSFERASE GLFT2"/>
    <property type="match status" value="1"/>
</dbReference>
<keyword evidence="4" id="KW-0812">Transmembrane</keyword>